<dbReference type="Gene3D" id="2.60.40.10">
    <property type="entry name" value="Immunoglobulins"/>
    <property type="match status" value="1"/>
</dbReference>
<dbReference type="GO" id="GO:0003690">
    <property type="term" value="F:double-stranded DNA binding"/>
    <property type="evidence" value="ECO:0007669"/>
    <property type="project" value="TreeGrafter"/>
</dbReference>
<feature type="compositionally biased region" description="Polar residues" evidence="3">
    <location>
        <begin position="1097"/>
        <end position="1114"/>
    </location>
</feature>
<evidence type="ECO:0000313" key="6">
    <source>
        <dbReference type="EMBL" id="KIM45303.1"/>
    </source>
</evidence>
<keyword evidence="4" id="KW-1133">Transmembrane helix</keyword>
<keyword evidence="7" id="KW-1185">Reference proteome</keyword>
<sequence>MSASSTTATGSRSPSPLTPEASDSLEPIGIQSELDLSSPWYGPMHSHPTKIPVLPWASDPSFYTTPHKSEEEQMLRLDELIERHAYDDSPSSGFNSVLSYSSPRVHPTTNLSSPPTHADPVVPDFRVSNLLVPSRNGPISLTKPVPPPASLPRKPDPSSMNQRVIHPPKESCFNLPIMFPSIPEGGTKSRVETQVRVTVDLADSSSSSDPFKYDRVGSWKWLMLPHGTATKKRTRKQGKIDPDPQDVLLLTASVTCSSPPHNRVLSCSSCQAREAKRVAKKLAARVRPARSESESDVDMSGNQNKSKLHEDTTSIIQFNCAEILDFSTGSVVLPLRITCYCRHHREKVGFNVHFTMMDNTGRIVGSGMSRPIMITDDHKTSTANKHPELINGFSALEHPDWSQVGGMLSAISSNPDSRAPSRRKKESASSLTSLKKRPKPYDASAKPNRVVREESVSSAPSPSTSYSPLPTTRASTPSSSLQNVVSSELPLPTHLPPLHHRMQSSETSSPDSLATPLDHGSDVHIPEINFSIPEPQHEQPPPPPPPVSNSLRSSNLMLSPLPHPMSFMFFDPNQTAQPMQMQLPSIHRLIPNTGPTHGGIEVTILGANFHPTINLNCVFGDVAASSTQRWSDNTLVCVLPPRATPGVVAVWFEGFPKTDEQTNTPPSLFTYSDESDRALMELALQVVGLKMTGKIEDAKNVAMRIVGNAGNDDSSNNSNNNGMMQLSNSPSMRNLRPLLFLRAGENSHFENRILDFLSVVDTPMGVSAPNSISTPDAISHPSPSGQTLLHLAVFLGFSSLTSFLINHGADLDARDRNGFTPLHFAALAQSQDCAAVLLEAGADVEVVDAHGKTPEEIAPPGFFDNPSSNDRESESEEHSDDEDAELGDAEEEADIQIRQIISRRISRRSSRLNINHSVKGTPRRSVDVSRAATPPPVVEEDKPKPVDTKAKDDSDAADAKRAASFMEKMIQRTLAQIPATQGIIPQLPLPHLLPAVPWGALPQIPMVFPIFVPMMPNWPSFRGTENASEAGAPHDKIQGDGDDANRNMGALAIRAAQEWRATWEKWVALAVATTARQQTEELPPPVYTPRDEAAQMSAESQPEVQEPVASTSSARPHPAEIRPVGYDSTPVPDQIVESFGYQPTAKQAQKFEKKHDRMLLLFWLPILFLSLLWAFHNGVRFAFQAIKMALPVKTALRT</sequence>
<evidence type="ECO:0000313" key="7">
    <source>
        <dbReference type="Proteomes" id="UP000053424"/>
    </source>
</evidence>
<gene>
    <name evidence="6" type="ORF">M413DRAFT_441985</name>
</gene>
<dbReference type="Pfam" id="PF12796">
    <property type="entry name" value="Ank_2"/>
    <property type="match status" value="1"/>
</dbReference>
<feature type="compositionally biased region" description="Low complexity" evidence="3">
    <location>
        <begin position="1"/>
        <end position="15"/>
    </location>
</feature>
<feature type="region of interest" description="Disordered" evidence="3">
    <location>
        <begin position="1"/>
        <end position="30"/>
    </location>
</feature>
<feature type="compositionally biased region" description="Polar residues" evidence="3">
    <location>
        <begin position="473"/>
        <end position="486"/>
    </location>
</feature>
<feature type="compositionally biased region" description="Acidic residues" evidence="3">
    <location>
        <begin position="873"/>
        <end position="893"/>
    </location>
</feature>
<dbReference type="PROSITE" id="PS50088">
    <property type="entry name" value="ANK_REPEAT"/>
    <property type="match status" value="2"/>
</dbReference>
<feature type="compositionally biased region" description="Basic and acidic residues" evidence="3">
    <location>
        <begin position="939"/>
        <end position="960"/>
    </location>
</feature>
<evidence type="ECO:0000259" key="5">
    <source>
        <dbReference type="SMART" id="SM00429"/>
    </source>
</evidence>
<dbReference type="PANTHER" id="PTHR23335:SF1">
    <property type="entry name" value="CALMODULIN-BINDING TRANSCRIPTION ACTIVATOR, ISOFORM F"/>
    <property type="match status" value="1"/>
</dbReference>
<dbReference type="InterPro" id="IPR057962">
    <property type="entry name" value="SPT23_MGA2_DBD"/>
</dbReference>
<dbReference type="HOGENOM" id="CLU_003912_0_0_1"/>
<reference evidence="6 7" key="1">
    <citation type="submission" date="2014-04" db="EMBL/GenBank/DDBJ databases">
        <authorList>
            <consortium name="DOE Joint Genome Institute"/>
            <person name="Kuo A."/>
            <person name="Gay G."/>
            <person name="Dore J."/>
            <person name="Kohler A."/>
            <person name="Nagy L.G."/>
            <person name="Floudas D."/>
            <person name="Copeland A."/>
            <person name="Barry K.W."/>
            <person name="Cichocki N."/>
            <person name="Veneault-Fourrey C."/>
            <person name="LaButti K."/>
            <person name="Lindquist E.A."/>
            <person name="Lipzen A."/>
            <person name="Lundell T."/>
            <person name="Morin E."/>
            <person name="Murat C."/>
            <person name="Sun H."/>
            <person name="Tunlid A."/>
            <person name="Henrissat B."/>
            <person name="Grigoriev I.V."/>
            <person name="Hibbett D.S."/>
            <person name="Martin F."/>
            <person name="Nordberg H.P."/>
            <person name="Cantor M.N."/>
            <person name="Hua S.X."/>
        </authorList>
    </citation>
    <scope>NUCLEOTIDE SEQUENCE [LARGE SCALE GENOMIC DNA]</scope>
    <source>
        <strain evidence="7">h7</strain>
    </source>
</reference>
<dbReference type="GO" id="GO:0005634">
    <property type="term" value="C:nucleus"/>
    <property type="evidence" value="ECO:0007669"/>
    <property type="project" value="TreeGrafter"/>
</dbReference>
<dbReference type="Proteomes" id="UP000053424">
    <property type="component" value="Unassembled WGS sequence"/>
</dbReference>
<protein>
    <recommendedName>
        <fullName evidence="5">IPT/TIG domain-containing protein</fullName>
    </recommendedName>
</protein>
<feature type="repeat" description="ANK" evidence="2">
    <location>
        <begin position="817"/>
        <end position="849"/>
    </location>
</feature>
<feature type="domain" description="IPT/TIG" evidence="5">
    <location>
        <begin position="583"/>
        <end position="672"/>
    </location>
</feature>
<dbReference type="InterPro" id="IPR002110">
    <property type="entry name" value="Ankyrin_rpt"/>
</dbReference>
<dbReference type="Pfam" id="PF01833">
    <property type="entry name" value="TIG"/>
    <property type="match status" value="1"/>
</dbReference>
<accession>A0A0C2Y626</accession>
<dbReference type="CDD" id="cd00102">
    <property type="entry name" value="IPT"/>
    <property type="match status" value="1"/>
</dbReference>
<feature type="region of interest" description="Disordered" evidence="3">
    <location>
        <begin position="406"/>
        <end position="554"/>
    </location>
</feature>
<evidence type="ECO:0000256" key="3">
    <source>
        <dbReference type="SAM" id="MobiDB-lite"/>
    </source>
</evidence>
<dbReference type="SMART" id="SM00429">
    <property type="entry name" value="IPT"/>
    <property type="match status" value="1"/>
</dbReference>
<keyword evidence="4" id="KW-0812">Transmembrane</keyword>
<dbReference type="OrthoDB" id="71307at2759"/>
<dbReference type="GO" id="GO:0006357">
    <property type="term" value="P:regulation of transcription by RNA polymerase II"/>
    <property type="evidence" value="ECO:0007669"/>
    <property type="project" value="TreeGrafter"/>
</dbReference>
<dbReference type="Gene3D" id="1.25.40.20">
    <property type="entry name" value="Ankyrin repeat-containing domain"/>
    <property type="match status" value="1"/>
</dbReference>
<dbReference type="InterPro" id="IPR013783">
    <property type="entry name" value="Ig-like_fold"/>
</dbReference>
<evidence type="ECO:0000256" key="2">
    <source>
        <dbReference type="PROSITE-ProRule" id="PRU00023"/>
    </source>
</evidence>
<feature type="compositionally biased region" description="Low complexity" evidence="3">
    <location>
        <begin position="456"/>
        <end position="472"/>
    </location>
</feature>
<organism evidence="6 7">
    <name type="scientific">Hebeloma cylindrosporum</name>
    <dbReference type="NCBI Taxonomy" id="76867"/>
    <lineage>
        <taxon>Eukaryota</taxon>
        <taxon>Fungi</taxon>
        <taxon>Dikarya</taxon>
        <taxon>Basidiomycota</taxon>
        <taxon>Agaricomycotina</taxon>
        <taxon>Agaricomycetes</taxon>
        <taxon>Agaricomycetidae</taxon>
        <taxon>Agaricales</taxon>
        <taxon>Agaricineae</taxon>
        <taxon>Hymenogastraceae</taxon>
        <taxon>Hebeloma</taxon>
    </lineage>
</organism>
<feature type="region of interest" description="Disordered" evidence="3">
    <location>
        <begin position="912"/>
        <end position="960"/>
    </location>
</feature>
<evidence type="ECO:0000256" key="1">
    <source>
        <dbReference type="ARBA" id="ARBA00023043"/>
    </source>
</evidence>
<dbReference type="GO" id="GO:0003712">
    <property type="term" value="F:transcription coregulator activity"/>
    <property type="evidence" value="ECO:0007669"/>
    <property type="project" value="TreeGrafter"/>
</dbReference>
<dbReference type="SUPFAM" id="SSF48403">
    <property type="entry name" value="Ankyrin repeat"/>
    <property type="match status" value="1"/>
</dbReference>
<feature type="region of interest" description="Disordered" evidence="3">
    <location>
        <begin position="284"/>
        <end position="306"/>
    </location>
</feature>
<dbReference type="PANTHER" id="PTHR23335">
    <property type="entry name" value="CALMODULIN-BINDING TRANSCRIPTION ACTIVATOR CAMTA"/>
    <property type="match status" value="1"/>
</dbReference>
<dbReference type="STRING" id="686832.A0A0C2Y626"/>
<proteinExistence type="predicted"/>
<dbReference type="EMBL" id="KN831772">
    <property type="protein sequence ID" value="KIM45303.1"/>
    <property type="molecule type" value="Genomic_DNA"/>
</dbReference>
<dbReference type="InterPro" id="IPR014756">
    <property type="entry name" value="Ig_E-set"/>
</dbReference>
<dbReference type="SUPFAM" id="SSF81296">
    <property type="entry name" value="E set domains"/>
    <property type="match status" value="1"/>
</dbReference>
<feature type="transmembrane region" description="Helical" evidence="4">
    <location>
        <begin position="1158"/>
        <end position="1175"/>
    </location>
</feature>
<feature type="repeat" description="ANK" evidence="2">
    <location>
        <begin position="784"/>
        <end position="816"/>
    </location>
</feature>
<reference evidence="7" key="2">
    <citation type="submission" date="2015-01" db="EMBL/GenBank/DDBJ databases">
        <title>Evolutionary Origins and Diversification of the Mycorrhizal Mutualists.</title>
        <authorList>
            <consortium name="DOE Joint Genome Institute"/>
            <consortium name="Mycorrhizal Genomics Consortium"/>
            <person name="Kohler A."/>
            <person name="Kuo A."/>
            <person name="Nagy L.G."/>
            <person name="Floudas D."/>
            <person name="Copeland A."/>
            <person name="Barry K.W."/>
            <person name="Cichocki N."/>
            <person name="Veneault-Fourrey C."/>
            <person name="LaButti K."/>
            <person name="Lindquist E.A."/>
            <person name="Lipzen A."/>
            <person name="Lundell T."/>
            <person name="Morin E."/>
            <person name="Murat C."/>
            <person name="Riley R."/>
            <person name="Ohm R."/>
            <person name="Sun H."/>
            <person name="Tunlid A."/>
            <person name="Henrissat B."/>
            <person name="Grigoriev I.V."/>
            <person name="Hibbett D.S."/>
            <person name="Martin F."/>
        </authorList>
    </citation>
    <scope>NUCLEOTIDE SEQUENCE [LARGE SCALE GENOMIC DNA]</scope>
    <source>
        <strain evidence="7">h7</strain>
    </source>
</reference>
<dbReference type="InterPro" id="IPR036770">
    <property type="entry name" value="Ankyrin_rpt-contain_sf"/>
</dbReference>
<keyword evidence="1 2" id="KW-0040">ANK repeat</keyword>
<feature type="compositionally biased region" description="Pro residues" evidence="3">
    <location>
        <begin position="538"/>
        <end position="547"/>
    </location>
</feature>
<evidence type="ECO:0000256" key="4">
    <source>
        <dbReference type="SAM" id="Phobius"/>
    </source>
</evidence>
<dbReference type="SMART" id="SM00248">
    <property type="entry name" value="ANK"/>
    <property type="match status" value="2"/>
</dbReference>
<feature type="region of interest" description="Disordered" evidence="3">
    <location>
        <begin position="1078"/>
        <end position="1120"/>
    </location>
</feature>
<keyword evidence="4" id="KW-0472">Membrane</keyword>
<feature type="region of interest" description="Disordered" evidence="3">
    <location>
        <begin position="852"/>
        <end position="893"/>
    </location>
</feature>
<dbReference type="Pfam" id="PF25603">
    <property type="entry name" value="SPT23_MGA2_DBD"/>
    <property type="match status" value="1"/>
</dbReference>
<dbReference type="InterPro" id="IPR002909">
    <property type="entry name" value="IPT_dom"/>
</dbReference>
<feature type="region of interest" description="Disordered" evidence="3">
    <location>
        <begin position="136"/>
        <end position="161"/>
    </location>
</feature>
<dbReference type="AlphaFoldDB" id="A0A0C2Y626"/>
<name>A0A0C2Y626_HEBCY</name>
<dbReference type="PROSITE" id="PS50297">
    <property type="entry name" value="ANK_REP_REGION"/>
    <property type="match status" value="2"/>
</dbReference>